<evidence type="ECO:0000256" key="1">
    <source>
        <dbReference type="ARBA" id="ARBA00001933"/>
    </source>
</evidence>
<evidence type="ECO:0000256" key="2">
    <source>
        <dbReference type="ARBA" id="ARBA00022576"/>
    </source>
</evidence>
<dbReference type="InterPro" id="IPR000653">
    <property type="entry name" value="DegT/StrS_aminotransferase"/>
</dbReference>
<evidence type="ECO:0000256" key="3">
    <source>
        <dbReference type="ARBA" id="ARBA00022679"/>
    </source>
</evidence>
<dbReference type="InterPro" id="IPR015421">
    <property type="entry name" value="PyrdxlP-dep_Trfase_major"/>
</dbReference>
<gene>
    <name evidence="9" type="ORF">SAMN05421543_12054</name>
</gene>
<dbReference type="Gene3D" id="3.90.1150.10">
    <property type="entry name" value="Aspartate Aminotransferase, domain 1"/>
    <property type="match status" value="1"/>
</dbReference>
<dbReference type="OrthoDB" id="9810913at2"/>
<dbReference type="GO" id="GO:0008483">
    <property type="term" value="F:transaminase activity"/>
    <property type="evidence" value="ECO:0007669"/>
    <property type="project" value="UniProtKB-KW"/>
</dbReference>
<dbReference type="InterPro" id="IPR026385">
    <property type="entry name" value="LegC-like"/>
</dbReference>
<feature type="modified residue" description="N6-(pyridoxal phosphate)lysine" evidence="7">
    <location>
        <position position="220"/>
    </location>
</feature>
<dbReference type="Proteomes" id="UP000183508">
    <property type="component" value="Unassembled WGS sequence"/>
</dbReference>
<organism evidence="9 10">
    <name type="scientific">Alicyclobacillus macrosporangiidus</name>
    <dbReference type="NCBI Taxonomy" id="392015"/>
    <lineage>
        <taxon>Bacteria</taxon>
        <taxon>Bacillati</taxon>
        <taxon>Bacillota</taxon>
        <taxon>Bacilli</taxon>
        <taxon>Bacillales</taxon>
        <taxon>Alicyclobacillaceae</taxon>
        <taxon>Alicyclobacillus</taxon>
    </lineage>
</organism>
<keyword evidence="4 7" id="KW-0663">Pyridoxal phosphate</keyword>
<evidence type="ECO:0000256" key="7">
    <source>
        <dbReference type="PIRSR" id="PIRSR000390-2"/>
    </source>
</evidence>
<keyword evidence="3" id="KW-0808">Transferase</keyword>
<evidence type="ECO:0000313" key="10">
    <source>
        <dbReference type="Proteomes" id="UP000183508"/>
    </source>
</evidence>
<evidence type="ECO:0000256" key="5">
    <source>
        <dbReference type="ARBA" id="ARBA00037999"/>
    </source>
</evidence>
<evidence type="ECO:0000313" key="9">
    <source>
        <dbReference type="EMBL" id="SFV01931.1"/>
    </source>
</evidence>
<comment type="similarity">
    <text evidence="5 8">Belongs to the DegT/DnrJ/EryC1 family.</text>
</comment>
<dbReference type="PANTHER" id="PTHR30244">
    <property type="entry name" value="TRANSAMINASE"/>
    <property type="match status" value="1"/>
</dbReference>
<protein>
    <submittedName>
        <fullName evidence="9">Perosamine synthetase</fullName>
    </submittedName>
</protein>
<dbReference type="NCBIfam" id="TIGR04181">
    <property type="entry name" value="NHT_00031"/>
    <property type="match status" value="1"/>
</dbReference>
<dbReference type="CDD" id="cd00616">
    <property type="entry name" value="AHBA_syn"/>
    <property type="match status" value="1"/>
</dbReference>
<name>A0A1I7KWU7_9BACL</name>
<dbReference type="GO" id="GO:0030170">
    <property type="term" value="F:pyridoxal phosphate binding"/>
    <property type="evidence" value="ECO:0007669"/>
    <property type="project" value="TreeGrafter"/>
</dbReference>
<evidence type="ECO:0000256" key="8">
    <source>
        <dbReference type="RuleBase" id="RU004508"/>
    </source>
</evidence>
<dbReference type="Pfam" id="PF01041">
    <property type="entry name" value="DegT_DnrJ_EryC1"/>
    <property type="match status" value="1"/>
</dbReference>
<keyword evidence="10" id="KW-1185">Reference proteome</keyword>
<dbReference type="AlphaFoldDB" id="A0A1I7KWU7"/>
<dbReference type="SUPFAM" id="SSF53383">
    <property type="entry name" value="PLP-dependent transferases"/>
    <property type="match status" value="1"/>
</dbReference>
<dbReference type="STRING" id="392015.SAMN05421543_12054"/>
<proteinExistence type="inferred from homology"/>
<dbReference type="eggNOG" id="COG0399">
    <property type="taxonomic scope" value="Bacteria"/>
</dbReference>
<evidence type="ECO:0000256" key="4">
    <source>
        <dbReference type="ARBA" id="ARBA00022898"/>
    </source>
</evidence>
<dbReference type="Gene3D" id="3.40.640.10">
    <property type="entry name" value="Type I PLP-dependent aspartate aminotransferase-like (Major domain)"/>
    <property type="match status" value="1"/>
</dbReference>
<feature type="active site" description="Proton acceptor" evidence="6">
    <location>
        <position position="220"/>
    </location>
</feature>
<dbReference type="PIRSF" id="PIRSF000390">
    <property type="entry name" value="PLP_StrS"/>
    <property type="match status" value="1"/>
</dbReference>
<dbReference type="EMBL" id="FPBV01000020">
    <property type="protein sequence ID" value="SFV01931.1"/>
    <property type="molecule type" value="Genomic_DNA"/>
</dbReference>
<dbReference type="FunFam" id="3.40.640.10:FF:000090">
    <property type="entry name" value="Pyridoxal phosphate-dependent aminotransferase"/>
    <property type="match status" value="1"/>
</dbReference>
<keyword evidence="2" id="KW-0032">Aminotransferase</keyword>
<dbReference type="InterPro" id="IPR015422">
    <property type="entry name" value="PyrdxlP-dep_Trfase_small"/>
</dbReference>
<sequence>MMKVQMVNDILCRLRSVLPNTDTQIVLHEPDFDGSECVFIKECLDRRWVSSVGGFVERFEADLALYTGVKHVIATVNGTAALHICLLVAGVEPGDEVLVPALTFVATANAVSYCGGIPHLVDCSEETLGMDPTKLESYLQDVAEIRPDGCWNRMSGRRVKALVPIHTFGHPVDLDPLAELCRRYKLQLIEDAAEALGSFYKGRHTGNWGKLSALSFNGNKIVTTGGGGAILTNDDELARMARHLTTVAKLPHPWKFVHDQIGYNYRMPNLNAALGIAQLQRLPDLLRLKRELASAYHKAFDGAQGYRCFKEPPFARSNYWLNALILDESFADCFDELLERTNREGIMTRPFWTPLHQLEMYKHCPRMDLSVAESLAVRTVNLPSSSFLGGYHGEGQDLCGHR</sequence>
<evidence type="ECO:0000256" key="6">
    <source>
        <dbReference type="PIRSR" id="PIRSR000390-1"/>
    </source>
</evidence>
<dbReference type="InterPro" id="IPR015424">
    <property type="entry name" value="PyrdxlP-dep_Trfase"/>
</dbReference>
<dbReference type="GO" id="GO:0000271">
    <property type="term" value="P:polysaccharide biosynthetic process"/>
    <property type="evidence" value="ECO:0007669"/>
    <property type="project" value="TreeGrafter"/>
</dbReference>
<accession>A0A1I7KWU7</accession>
<dbReference type="PANTHER" id="PTHR30244:SF30">
    <property type="entry name" value="BLR5990 PROTEIN"/>
    <property type="match status" value="1"/>
</dbReference>
<reference evidence="10" key="1">
    <citation type="submission" date="2016-10" db="EMBL/GenBank/DDBJ databases">
        <authorList>
            <person name="Varghese N."/>
        </authorList>
    </citation>
    <scope>NUCLEOTIDE SEQUENCE [LARGE SCALE GENOMIC DNA]</scope>
    <source>
        <strain evidence="10">DSM 17980</strain>
    </source>
</reference>
<comment type="cofactor">
    <cofactor evidence="1">
        <name>pyridoxal 5'-phosphate</name>
        <dbReference type="ChEBI" id="CHEBI:597326"/>
    </cofactor>
</comment>